<evidence type="ECO:0000256" key="2">
    <source>
        <dbReference type="SAM" id="SignalP"/>
    </source>
</evidence>
<proteinExistence type="predicted"/>
<feature type="chain" id="PRO_5045422525" description="Secreted protein" evidence="2">
    <location>
        <begin position="18"/>
        <end position="70"/>
    </location>
</feature>
<gene>
    <name evidence="3" type="ORF">CAL27_00650</name>
</gene>
<evidence type="ECO:0008006" key="5">
    <source>
        <dbReference type="Google" id="ProtNLM"/>
    </source>
</evidence>
<dbReference type="Proteomes" id="UP000216354">
    <property type="component" value="Unassembled WGS sequence"/>
</dbReference>
<evidence type="ECO:0000256" key="1">
    <source>
        <dbReference type="SAM" id="MobiDB-lite"/>
    </source>
</evidence>
<dbReference type="EMBL" id="NEVR01000001">
    <property type="protein sequence ID" value="OZI68013.1"/>
    <property type="molecule type" value="Genomic_DNA"/>
</dbReference>
<protein>
    <recommendedName>
        <fullName evidence="5">Secreted protein</fullName>
    </recommendedName>
</protein>
<evidence type="ECO:0000313" key="3">
    <source>
        <dbReference type="EMBL" id="OZI68013.1"/>
    </source>
</evidence>
<keyword evidence="4" id="KW-1185">Reference proteome</keyword>
<accession>A0ABX4F2N4</accession>
<sequence>MSIRVALVIAMLRQLLADTLLTLLGCPRHSPTTTHPNRTDRFGSSASSERTSKLTEISVQHRYSIRPISL</sequence>
<reference evidence="3 4" key="1">
    <citation type="submission" date="2017-05" db="EMBL/GenBank/DDBJ databases">
        <title>Complete and WGS of Bordetella genogroups.</title>
        <authorList>
            <person name="Spilker T."/>
            <person name="Lipuma J."/>
        </authorList>
    </citation>
    <scope>NUCLEOTIDE SEQUENCE [LARGE SCALE GENOMIC DNA]</scope>
    <source>
        <strain evidence="3 4">AU9795</strain>
    </source>
</reference>
<comment type="caution">
    <text evidence="3">The sequence shown here is derived from an EMBL/GenBank/DDBJ whole genome shotgun (WGS) entry which is preliminary data.</text>
</comment>
<organism evidence="3 4">
    <name type="scientific">Bordetella genomosp. 1</name>
    <dbReference type="NCBI Taxonomy" id="1395607"/>
    <lineage>
        <taxon>Bacteria</taxon>
        <taxon>Pseudomonadati</taxon>
        <taxon>Pseudomonadota</taxon>
        <taxon>Betaproteobacteria</taxon>
        <taxon>Burkholderiales</taxon>
        <taxon>Alcaligenaceae</taxon>
        <taxon>Bordetella</taxon>
    </lineage>
</organism>
<keyword evidence="2" id="KW-0732">Signal</keyword>
<evidence type="ECO:0000313" key="4">
    <source>
        <dbReference type="Proteomes" id="UP000216354"/>
    </source>
</evidence>
<name>A0ABX4F2N4_9BORD</name>
<feature type="compositionally biased region" description="Polar residues" evidence="1">
    <location>
        <begin position="30"/>
        <end position="55"/>
    </location>
</feature>
<feature type="signal peptide" evidence="2">
    <location>
        <begin position="1"/>
        <end position="17"/>
    </location>
</feature>
<feature type="region of interest" description="Disordered" evidence="1">
    <location>
        <begin position="27"/>
        <end position="55"/>
    </location>
</feature>